<dbReference type="AlphaFoldDB" id="A0A2P2PQC3"/>
<reference evidence="1" key="1">
    <citation type="submission" date="2018-02" db="EMBL/GenBank/DDBJ databases">
        <title>Rhizophora mucronata_Transcriptome.</title>
        <authorList>
            <person name="Meera S.P."/>
            <person name="Sreeshan A."/>
            <person name="Augustine A."/>
        </authorList>
    </citation>
    <scope>NUCLEOTIDE SEQUENCE</scope>
    <source>
        <tissue evidence="1">Leaf</tissue>
    </source>
</reference>
<protein>
    <submittedName>
        <fullName evidence="1">Uncharacterized protein</fullName>
    </submittedName>
</protein>
<evidence type="ECO:0000313" key="1">
    <source>
        <dbReference type="EMBL" id="MBX56952.1"/>
    </source>
</evidence>
<sequence>MCREPNDKRIMVKVFVESEGTHPPLSIGLS</sequence>
<organism evidence="1">
    <name type="scientific">Rhizophora mucronata</name>
    <name type="common">Asiatic mangrove</name>
    <dbReference type="NCBI Taxonomy" id="61149"/>
    <lineage>
        <taxon>Eukaryota</taxon>
        <taxon>Viridiplantae</taxon>
        <taxon>Streptophyta</taxon>
        <taxon>Embryophyta</taxon>
        <taxon>Tracheophyta</taxon>
        <taxon>Spermatophyta</taxon>
        <taxon>Magnoliopsida</taxon>
        <taxon>eudicotyledons</taxon>
        <taxon>Gunneridae</taxon>
        <taxon>Pentapetalae</taxon>
        <taxon>rosids</taxon>
        <taxon>fabids</taxon>
        <taxon>Malpighiales</taxon>
        <taxon>Rhizophoraceae</taxon>
        <taxon>Rhizophora</taxon>
    </lineage>
</organism>
<proteinExistence type="predicted"/>
<accession>A0A2P2PQC3</accession>
<name>A0A2P2PQC3_RHIMU</name>
<dbReference type="EMBL" id="GGEC01076468">
    <property type="protein sequence ID" value="MBX56952.1"/>
    <property type="molecule type" value="Transcribed_RNA"/>
</dbReference>